<dbReference type="SMART" id="SM00091">
    <property type="entry name" value="PAS"/>
    <property type="match status" value="4"/>
</dbReference>
<keyword evidence="12" id="KW-0902">Two-component regulatory system</keyword>
<dbReference type="SUPFAM" id="SSF47384">
    <property type="entry name" value="Homodimeric domain of signal transducing histidine kinase"/>
    <property type="match status" value="1"/>
</dbReference>
<evidence type="ECO:0000259" key="24">
    <source>
        <dbReference type="PROSITE" id="PS50894"/>
    </source>
</evidence>
<dbReference type="HOGENOM" id="CLU_271557_0_0_4"/>
<dbReference type="InterPro" id="IPR003661">
    <property type="entry name" value="HisK_dim/P_dom"/>
</dbReference>
<dbReference type="InterPro" id="IPR000014">
    <property type="entry name" value="PAS"/>
</dbReference>
<dbReference type="InterPro" id="IPR013655">
    <property type="entry name" value="PAS_fold_3"/>
</dbReference>
<dbReference type="Gene3D" id="3.30.450.20">
    <property type="entry name" value="PAS domain"/>
    <property type="match status" value="4"/>
</dbReference>
<dbReference type="eggNOG" id="COG2198">
    <property type="taxonomic scope" value="Bacteria"/>
</dbReference>
<dbReference type="SMART" id="SM00388">
    <property type="entry name" value="HisKA"/>
    <property type="match status" value="1"/>
</dbReference>
<evidence type="ECO:0000259" key="22">
    <source>
        <dbReference type="PROSITE" id="PS50112"/>
    </source>
</evidence>
<feature type="domain" description="PAS" evidence="22">
    <location>
        <begin position="137"/>
        <end position="208"/>
    </location>
</feature>
<keyword evidence="7" id="KW-0812">Transmembrane</keyword>
<dbReference type="Gene3D" id="1.20.120.160">
    <property type="entry name" value="HPT domain"/>
    <property type="match status" value="1"/>
</dbReference>
<dbReference type="InterPro" id="IPR036641">
    <property type="entry name" value="HPT_dom_sf"/>
</dbReference>
<dbReference type="KEGG" id="dar:Daro_0040"/>
<dbReference type="InterPro" id="IPR001610">
    <property type="entry name" value="PAC"/>
</dbReference>
<dbReference type="Gene3D" id="3.40.50.2300">
    <property type="match status" value="2"/>
</dbReference>
<keyword evidence="11" id="KW-1133">Transmembrane helix</keyword>
<evidence type="ECO:0000256" key="8">
    <source>
        <dbReference type="ARBA" id="ARBA00022741"/>
    </source>
</evidence>
<evidence type="ECO:0000256" key="12">
    <source>
        <dbReference type="ARBA" id="ARBA00023012"/>
    </source>
</evidence>
<dbReference type="SUPFAM" id="SSF55874">
    <property type="entry name" value="ATPase domain of HSP90 chaperone/DNA topoisomerase II/histidine kinase"/>
    <property type="match status" value="1"/>
</dbReference>
<dbReference type="Gene3D" id="1.10.287.130">
    <property type="match status" value="1"/>
</dbReference>
<dbReference type="CDD" id="cd00082">
    <property type="entry name" value="HisKA"/>
    <property type="match status" value="1"/>
</dbReference>
<dbReference type="CDD" id="cd17546">
    <property type="entry name" value="REC_hyHK_CKI1_RcsC-like"/>
    <property type="match status" value="1"/>
</dbReference>
<dbReference type="PROSITE" id="PS50894">
    <property type="entry name" value="HPT"/>
    <property type="match status" value="1"/>
</dbReference>
<dbReference type="EC" id="2.7.13.3" evidence="3"/>
<dbReference type="AlphaFoldDB" id="Q47K32"/>
<evidence type="ECO:0000256" key="4">
    <source>
        <dbReference type="ARBA" id="ARBA00022475"/>
    </source>
</evidence>
<dbReference type="STRING" id="159087.Daro_0040"/>
<sequence length="1193" mass="131306">MAPSSQIPAEALEEALMIAGVGCWSWHTETRQFRISRNFHSLLGYSPDALPETPEAWLALAHADERPQLSTLFARLSANTARGYPPFTLRLKHTNGLWHWFEVRTPCTGTGDGAAPLVITFNEITQQKQAEAALRDSQLRFRALYNTSPLAFILWDRQGHITEWNRRAEQMFGWKAAEVIGKQVHHLLLSTEHHEAFADTVRAVMHGTGTGKFTGPAHGKDGVLLVCNWYNVALRTAQGKLVGILSLLLDITEERLTHQRIEKSEKIYRTLVETSPDAILLLGLDGGLKTANQQAHRLFGLDEMLDLDSTNVRDLLPDNASTEHFLDDPEDFNGFIVTRQLSMQRLDGGRFDADTAFTTIMDSTGQPTGIVLFARDVTGKLQAERELEAHREDLERLVQERTYDLENAHDTLAKIIDGSPVPTLVLDADHKITHWNEACEQIIGVKAGDIVGTSNQWKAFYPSQRPIMADLVLNGEMAQIQALYSDKYRRSRLVQGGYEAEDFFPMFKRWLFFTAAPLYDKQGRIVGAIETLQDITERKQAEIALTEAKHAAEAAAEAKAAFLANMSHEIRTPMNAVIGLAHLLLKGDLSGKQRDYISRIHGSGQMLLGLINDILDFSKIEAGRMVLEETEFALDDVLDNVTSVLLHRAQEKGLIMQYVVEPDVPTNLLGDPLRLAQILINLLGNALKFTASGSITVFVRRLPGNTARAELEIDVQDTGVGMSQEQQQVLFQAFSQADSSITRKYGGTGLGLTICKRLAQLMRGDIWVTSQSGVGSTFTFTVNLGLSTLEANPPLSAMRRALVVDDSPLARAILIRLLEKHGYSAIPAESGAEALGLLADTRTAPFEFVTIDFNMPGMDGLELSEAIRNQISPCPRLVMVTASDTAALGSDERLHCVDAVLSKPVTAAQIGKLVRDRELQNHAKPNAPAPLAGLRILLVDDMPTNLLIAGEMLESFGITVDTADNGVLALKKVIDEGNDYDIVLMDIQMPEMDGLEATRRLRAVERSQSLPIIAMTANAQDSERQRCLAAGMNDFLTKPIDPGLLQDTLFRWRPRQDTTAPTRKQETIPMTPADGLPDLPGINTAEGLRRMMNKPSLYEKVLRDFHARFTDEAKAIRAAISAGDFSTAERRAHSTKGLAGTIGAVGLQNAALNLEQALHNGEAALESIFDQFENELSIVIGSIARAFGIDLAG</sequence>
<feature type="domain" description="Response regulatory" evidence="21">
    <location>
        <begin position="800"/>
        <end position="918"/>
    </location>
</feature>
<keyword evidence="6 25" id="KW-0808">Transferase</keyword>
<dbReference type="InterPro" id="IPR005467">
    <property type="entry name" value="His_kinase_dom"/>
</dbReference>
<dbReference type="GO" id="GO:0005524">
    <property type="term" value="F:ATP binding"/>
    <property type="evidence" value="ECO:0007669"/>
    <property type="project" value="UniProtKB-KW"/>
</dbReference>
<feature type="domain" description="HPt" evidence="24">
    <location>
        <begin position="1094"/>
        <end position="1193"/>
    </location>
</feature>
<dbReference type="InterPro" id="IPR000700">
    <property type="entry name" value="PAS-assoc_C"/>
</dbReference>
<dbReference type="PROSITE" id="PS50110">
    <property type="entry name" value="RESPONSE_REGULATORY"/>
    <property type="match status" value="2"/>
</dbReference>
<dbReference type="Pfam" id="PF01627">
    <property type="entry name" value="Hpt"/>
    <property type="match status" value="1"/>
</dbReference>
<evidence type="ECO:0000256" key="2">
    <source>
        <dbReference type="ARBA" id="ARBA00004651"/>
    </source>
</evidence>
<dbReference type="eggNOG" id="COG3829">
    <property type="taxonomic scope" value="Bacteria"/>
</dbReference>
<evidence type="ECO:0000259" key="23">
    <source>
        <dbReference type="PROSITE" id="PS50113"/>
    </source>
</evidence>
<dbReference type="InterPro" id="IPR036097">
    <property type="entry name" value="HisK_dim/P_sf"/>
</dbReference>
<comment type="subcellular location">
    <subcellularLocation>
        <location evidence="2">Cell membrane</location>
        <topology evidence="2">Multi-pass membrane protein</topology>
    </subcellularLocation>
</comment>
<dbReference type="Pfam" id="PF00512">
    <property type="entry name" value="HisKA"/>
    <property type="match status" value="1"/>
</dbReference>
<dbReference type="SMART" id="SM00086">
    <property type="entry name" value="PAC"/>
    <property type="match status" value="3"/>
</dbReference>
<evidence type="ECO:0000256" key="13">
    <source>
        <dbReference type="ARBA" id="ARBA00023136"/>
    </source>
</evidence>
<dbReference type="CDD" id="cd00156">
    <property type="entry name" value="REC"/>
    <property type="match status" value="1"/>
</dbReference>
<feature type="domain" description="PAS" evidence="22">
    <location>
        <begin position="264"/>
        <end position="301"/>
    </location>
</feature>
<evidence type="ECO:0000256" key="3">
    <source>
        <dbReference type="ARBA" id="ARBA00012438"/>
    </source>
</evidence>
<dbReference type="Pfam" id="PF00072">
    <property type="entry name" value="Response_reg"/>
    <property type="match status" value="2"/>
</dbReference>
<evidence type="ECO:0000256" key="19">
    <source>
        <dbReference type="SAM" id="MobiDB-lite"/>
    </source>
</evidence>
<comment type="catalytic activity">
    <reaction evidence="1">
        <text>ATP + protein L-histidine = ADP + protein N-phospho-L-histidine.</text>
        <dbReference type="EC" id="2.7.13.3"/>
    </reaction>
</comment>
<dbReference type="SUPFAM" id="SSF47226">
    <property type="entry name" value="Histidine-containing phosphotransfer domain, HPT domain"/>
    <property type="match status" value="1"/>
</dbReference>
<evidence type="ECO:0000259" key="20">
    <source>
        <dbReference type="PROSITE" id="PS50109"/>
    </source>
</evidence>
<protein>
    <recommendedName>
        <fullName evidence="16">Virulence sensor protein BvgS</fullName>
        <ecNumber evidence="3">2.7.13.3</ecNumber>
    </recommendedName>
</protein>
<evidence type="ECO:0000256" key="17">
    <source>
        <dbReference type="PROSITE-ProRule" id="PRU00110"/>
    </source>
</evidence>
<keyword evidence="14" id="KW-0131">Cell cycle</keyword>
<dbReference type="PROSITE" id="PS50109">
    <property type="entry name" value="HIS_KIN"/>
    <property type="match status" value="1"/>
</dbReference>
<gene>
    <name evidence="25" type="ordered locus">Daro_0040</name>
</gene>
<dbReference type="PANTHER" id="PTHR45339">
    <property type="entry name" value="HYBRID SIGNAL TRANSDUCTION HISTIDINE KINASE J"/>
    <property type="match status" value="1"/>
</dbReference>
<dbReference type="InterPro" id="IPR035965">
    <property type="entry name" value="PAS-like_dom_sf"/>
</dbReference>
<evidence type="ECO:0000256" key="6">
    <source>
        <dbReference type="ARBA" id="ARBA00022679"/>
    </source>
</evidence>
<feature type="region of interest" description="Disordered" evidence="19">
    <location>
        <begin position="1056"/>
        <end position="1079"/>
    </location>
</feature>
<evidence type="ECO:0000256" key="7">
    <source>
        <dbReference type="ARBA" id="ARBA00022692"/>
    </source>
</evidence>
<dbReference type="SUPFAM" id="SSF55785">
    <property type="entry name" value="PYP-like sensor domain (PAS domain)"/>
    <property type="match status" value="4"/>
</dbReference>
<dbReference type="FunFam" id="3.30.565.10:FF:000010">
    <property type="entry name" value="Sensor histidine kinase RcsC"/>
    <property type="match status" value="1"/>
</dbReference>
<feature type="domain" description="Histidine kinase" evidence="20">
    <location>
        <begin position="565"/>
        <end position="786"/>
    </location>
</feature>
<evidence type="ECO:0000256" key="15">
    <source>
        <dbReference type="ARBA" id="ARBA00058004"/>
    </source>
</evidence>
<dbReference type="Pfam" id="PF13188">
    <property type="entry name" value="PAS_8"/>
    <property type="match status" value="1"/>
</dbReference>
<dbReference type="InterPro" id="IPR011006">
    <property type="entry name" value="CheY-like_superfamily"/>
</dbReference>
<evidence type="ECO:0000256" key="5">
    <source>
        <dbReference type="ARBA" id="ARBA00022553"/>
    </source>
</evidence>
<dbReference type="NCBIfam" id="TIGR00229">
    <property type="entry name" value="sensory_box"/>
    <property type="match status" value="3"/>
</dbReference>
<keyword evidence="5 18" id="KW-0597">Phosphoprotein</keyword>
<keyword evidence="10" id="KW-0067">ATP-binding</keyword>
<dbReference type="Pfam" id="PF08448">
    <property type="entry name" value="PAS_4"/>
    <property type="match status" value="2"/>
</dbReference>
<evidence type="ECO:0000256" key="1">
    <source>
        <dbReference type="ARBA" id="ARBA00000085"/>
    </source>
</evidence>
<dbReference type="InterPro" id="IPR001789">
    <property type="entry name" value="Sig_transdc_resp-reg_receiver"/>
</dbReference>
<dbReference type="InterPro" id="IPR003594">
    <property type="entry name" value="HATPase_dom"/>
</dbReference>
<evidence type="ECO:0000256" key="10">
    <source>
        <dbReference type="ARBA" id="ARBA00022840"/>
    </source>
</evidence>
<dbReference type="SMART" id="SM00387">
    <property type="entry name" value="HATPase_c"/>
    <property type="match status" value="1"/>
</dbReference>
<feature type="modified residue" description="4-aspartylphosphate" evidence="18">
    <location>
        <position position="986"/>
    </location>
</feature>
<dbReference type="CDD" id="cd16922">
    <property type="entry name" value="HATPase_EvgS-ArcB-TorS-like"/>
    <property type="match status" value="1"/>
</dbReference>
<dbReference type="GO" id="GO:0005886">
    <property type="term" value="C:plasma membrane"/>
    <property type="evidence" value="ECO:0007669"/>
    <property type="project" value="UniProtKB-SubCell"/>
</dbReference>
<dbReference type="EMBL" id="CP000089">
    <property type="protein sequence ID" value="AAZ44799.1"/>
    <property type="molecule type" value="Genomic_DNA"/>
</dbReference>
<dbReference type="OrthoDB" id="567977at2"/>
<organism evidence="25">
    <name type="scientific">Dechloromonas aromatica (strain RCB)</name>
    <dbReference type="NCBI Taxonomy" id="159087"/>
    <lineage>
        <taxon>Bacteria</taxon>
        <taxon>Pseudomonadati</taxon>
        <taxon>Pseudomonadota</taxon>
        <taxon>Betaproteobacteria</taxon>
        <taxon>Rhodocyclales</taxon>
        <taxon>Azonexaceae</taxon>
        <taxon>Dechloromonas</taxon>
    </lineage>
</organism>
<dbReference type="InterPro" id="IPR008207">
    <property type="entry name" value="Sig_transdc_His_kin_Hpt_dom"/>
</dbReference>
<keyword evidence="8" id="KW-0547">Nucleotide-binding</keyword>
<dbReference type="eggNOG" id="COG5002">
    <property type="taxonomic scope" value="Bacteria"/>
</dbReference>
<keyword evidence="9 25" id="KW-0418">Kinase</keyword>
<evidence type="ECO:0000256" key="18">
    <source>
        <dbReference type="PROSITE-ProRule" id="PRU00169"/>
    </source>
</evidence>
<reference evidence="25" key="1">
    <citation type="submission" date="2005-08" db="EMBL/GenBank/DDBJ databases">
        <title>Complete sequence of Dechloromonas aromatica RCB.</title>
        <authorList>
            <person name="Salinero K.K."/>
            <person name="Copeland A."/>
            <person name="Lucas S."/>
            <person name="Lapidus A."/>
            <person name="Barry K."/>
            <person name="Detter J.C."/>
            <person name="Glavina T."/>
            <person name="Hammon N."/>
            <person name="Israni S."/>
            <person name="Pitluck S."/>
            <person name="Di Bartolo G."/>
            <person name="Trong S."/>
            <person name="Schmutz J."/>
            <person name="Larimer F."/>
            <person name="Land M."/>
            <person name="Ivanova N."/>
            <person name="Richardson P."/>
        </authorList>
    </citation>
    <scope>NUCLEOTIDE SEQUENCE</scope>
    <source>
        <strain evidence="25">RCB</strain>
    </source>
</reference>
<dbReference type="FunFam" id="1.10.287.130:FF:000038">
    <property type="entry name" value="Sensory transduction histidine kinase"/>
    <property type="match status" value="1"/>
</dbReference>
<dbReference type="eggNOG" id="COG0784">
    <property type="taxonomic scope" value="Bacteria"/>
</dbReference>
<dbReference type="CDD" id="cd00130">
    <property type="entry name" value="PAS"/>
    <property type="match status" value="3"/>
</dbReference>
<evidence type="ECO:0000256" key="11">
    <source>
        <dbReference type="ARBA" id="ARBA00022989"/>
    </source>
</evidence>
<accession>Q47K32</accession>
<dbReference type="Pfam" id="PF08447">
    <property type="entry name" value="PAS_3"/>
    <property type="match status" value="1"/>
</dbReference>
<evidence type="ECO:0000256" key="14">
    <source>
        <dbReference type="ARBA" id="ARBA00023306"/>
    </source>
</evidence>
<feature type="modified residue" description="4-aspartylphosphate" evidence="18">
    <location>
        <position position="852"/>
    </location>
</feature>
<dbReference type="PROSITE" id="PS50113">
    <property type="entry name" value="PAC"/>
    <property type="match status" value="2"/>
</dbReference>
<dbReference type="InterPro" id="IPR036890">
    <property type="entry name" value="HATPase_C_sf"/>
</dbReference>
<evidence type="ECO:0000256" key="16">
    <source>
        <dbReference type="ARBA" id="ARBA00070152"/>
    </source>
</evidence>
<comment type="function">
    <text evidence="15">Member of the two-component regulatory system BvgS/BvgA. Phosphorylates BvgA via a four-step phosphorelay in response to environmental signals.</text>
</comment>
<feature type="domain" description="PAC" evidence="23">
    <location>
        <begin position="487"/>
        <end position="547"/>
    </location>
</feature>
<dbReference type="Pfam" id="PF02518">
    <property type="entry name" value="HATPase_c"/>
    <property type="match status" value="1"/>
</dbReference>
<dbReference type="Gene3D" id="3.30.565.10">
    <property type="entry name" value="Histidine kinase-like ATPase, C-terminal domain"/>
    <property type="match status" value="1"/>
</dbReference>
<keyword evidence="13" id="KW-0472">Membrane</keyword>
<feature type="modified residue" description="Phosphohistidine" evidence="17">
    <location>
        <position position="1133"/>
    </location>
</feature>
<feature type="domain" description="Response regulatory" evidence="21">
    <location>
        <begin position="935"/>
        <end position="1053"/>
    </location>
</feature>
<dbReference type="PROSITE" id="PS50112">
    <property type="entry name" value="PAS"/>
    <property type="match status" value="3"/>
</dbReference>
<dbReference type="GO" id="GO:0000155">
    <property type="term" value="F:phosphorelay sensor kinase activity"/>
    <property type="evidence" value="ECO:0007669"/>
    <property type="project" value="InterPro"/>
</dbReference>
<proteinExistence type="predicted"/>
<dbReference type="SMART" id="SM00448">
    <property type="entry name" value="REC"/>
    <property type="match status" value="2"/>
</dbReference>
<dbReference type="PANTHER" id="PTHR45339:SF1">
    <property type="entry name" value="HYBRID SIGNAL TRANSDUCTION HISTIDINE KINASE J"/>
    <property type="match status" value="1"/>
</dbReference>
<name>Q47K32_DECAR</name>
<evidence type="ECO:0000256" key="9">
    <source>
        <dbReference type="ARBA" id="ARBA00022777"/>
    </source>
</evidence>
<dbReference type="SUPFAM" id="SSF52172">
    <property type="entry name" value="CheY-like"/>
    <property type="match status" value="2"/>
</dbReference>
<dbReference type="InterPro" id="IPR004358">
    <property type="entry name" value="Sig_transdc_His_kin-like_C"/>
</dbReference>
<feature type="domain" description="PAS" evidence="22">
    <location>
        <begin position="408"/>
        <end position="465"/>
    </location>
</feature>
<evidence type="ECO:0000259" key="21">
    <source>
        <dbReference type="PROSITE" id="PS50110"/>
    </source>
</evidence>
<feature type="domain" description="PAC" evidence="23">
    <location>
        <begin position="337"/>
        <end position="389"/>
    </location>
</feature>
<keyword evidence="4" id="KW-1003">Cell membrane</keyword>
<dbReference type="InterPro" id="IPR013656">
    <property type="entry name" value="PAS_4"/>
</dbReference>
<dbReference type="PRINTS" id="PR00344">
    <property type="entry name" value="BCTRLSENSOR"/>
</dbReference>
<evidence type="ECO:0000313" key="25">
    <source>
        <dbReference type="EMBL" id="AAZ44799.1"/>
    </source>
</evidence>